<comment type="similarity">
    <text evidence="7">Belongs to the CobU/CobP family.</text>
</comment>
<evidence type="ECO:0000256" key="7">
    <source>
        <dbReference type="ARBA" id="ARBA00007490"/>
    </source>
</evidence>
<organism evidence="19 20">
    <name type="scientific">Amycolatopsis suaedae</name>
    <dbReference type="NCBI Taxonomy" id="2510978"/>
    <lineage>
        <taxon>Bacteria</taxon>
        <taxon>Bacillati</taxon>
        <taxon>Actinomycetota</taxon>
        <taxon>Actinomycetes</taxon>
        <taxon>Pseudonocardiales</taxon>
        <taxon>Pseudonocardiaceae</taxon>
        <taxon>Amycolatopsis</taxon>
    </lineage>
</organism>
<comment type="pathway">
    <text evidence="6">Cofactor biosynthesis; adenosylcobalamin biosynthesis; adenosylcobalamin from cob(II)yrinate a,c-diamide: step 5/7.</text>
</comment>
<keyword evidence="15 18" id="KW-0342">GTP-binding</keyword>
<evidence type="ECO:0000256" key="13">
    <source>
        <dbReference type="ARBA" id="ARBA00022777"/>
    </source>
</evidence>
<keyword evidence="14" id="KW-0067">ATP-binding</keyword>
<evidence type="ECO:0000256" key="9">
    <source>
        <dbReference type="ARBA" id="ARBA00012523"/>
    </source>
</evidence>
<feature type="binding site" evidence="18">
    <location>
        <position position="109"/>
    </location>
    <ligand>
        <name>GTP</name>
        <dbReference type="ChEBI" id="CHEBI:37565"/>
    </ligand>
</feature>
<dbReference type="SUPFAM" id="SSF52540">
    <property type="entry name" value="P-loop containing nucleoside triphosphate hydrolases"/>
    <property type="match status" value="1"/>
</dbReference>
<sequence length="204" mass="22187">MRTQLRRLARLAATRLDAGARALRRFARGAAAAERTLVIGGVRSGKSRHAERLLSRHHQVTYLAAGHQDPARLAALRSRLPAGWLVRELGDTSDLAAALHTATGPVLIECLGTWLGRVLDEVGARRAAEGWEYRLDERLLEFLQAWSQTRHPAVAVTNDVGSGMEPESATARLFRDVLGTLNTQVSAHADAVHLMVAGRVLELG</sequence>
<keyword evidence="20" id="KW-1185">Reference proteome</keyword>
<evidence type="ECO:0000256" key="4">
    <source>
        <dbReference type="ARBA" id="ARBA00003889"/>
    </source>
</evidence>
<dbReference type="GO" id="GO:0005525">
    <property type="term" value="F:GTP binding"/>
    <property type="evidence" value="ECO:0007669"/>
    <property type="project" value="UniProtKB-KW"/>
</dbReference>
<dbReference type="GO" id="GO:0008820">
    <property type="term" value="F:cobinamide phosphate guanylyltransferase activity"/>
    <property type="evidence" value="ECO:0007669"/>
    <property type="project" value="UniProtKB-EC"/>
</dbReference>
<evidence type="ECO:0000256" key="5">
    <source>
        <dbReference type="ARBA" id="ARBA00004692"/>
    </source>
</evidence>
<dbReference type="Pfam" id="PF02283">
    <property type="entry name" value="CobU"/>
    <property type="match status" value="1"/>
</dbReference>
<evidence type="ECO:0000256" key="10">
    <source>
        <dbReference type="ARBA" id="ARBA00022573"/>
    </source>
</evidence>
<proteinExistence type="inferred from homology"/>
<comment type="catalytic activity">
    <reaction evidence="2">
        <text>adenosylcob(III)inamide phosphate + GTP + H(+) = adenosylcob(III)inamide-GDP + diphosphate</text>
        <dbReference type="Rhea" id="RHEA:22712"/>
        <dbReference type="ChEBI" id="CHEBI:15378"/>
        <dbReference type="ChEBI" id="CHEBI:33019"/>
        <dbReference type="ChEBI" id="CHEBI:37565"/>
        <dbReference type="ChEBI" id="CHEBI:58502"/>
        <dbReference type="ChEBI" id="CHEBI:60487"/>
        <dbReference type="EC" id="2.7.7.62"/>
    </reaction>
</comment>
<evidence type="ECO:0000256" key="12">
    <source>
        <dbReference type="ARBA" id="ARBA00022741"/>
    </source>
</evidence>
<feature type="binding site" evidence="18">
    <location>
        <position position="88"/>
    </location>
    <ligand>
        <name>GTP</name>
        <dbReference type="ChEBI" id="CHEBI:37565"/>
    </ligand>
</feature>
<name>A0A4Q7IYC8_9PSEU</name>
<evidence type="ECO:0000256" key="2">
    <source>
        <dbReference type="ARBA" id="ARBA00000711"/>
    </source>
</evidence>
<evidence type="ECO:0000256" key="8">
    <source>
        <dbReference type="ARBA" id="ARBA00012016"/>
    </source>
</evidence>
<dbReference type="GO" id="GO:0009236">
    <property type="term" value="P:cobalamin biosynthetic process"/>
    <property type="evidence" value="ECO:0007669"/>
    <property type="project" value="UniProtKB-UniPathway"/>
</dbReference>
<comment type="function">
    <text evidence="4">Catalyzes ATP-dependent phosphorylation of adenosylcobinamide and addition of GMP to adenosylcobinamide phosphate.</text>
</comment>
<keyword evidence="10" id="KW-0169">Cobalamin biosynthesis</keyword>
<evidence type="ECO:0000313" key="19">
    <source>
        <dbReference type="EMBL" id="RZQ59449.1"/>
    </source>
</evidence>
<keyword evidence="12 18" id="KW-0547">Nucleotide-binding</keyword>
<evidence type="ECO:0000256" key="15">
    <source>
        <dbReference type="ARBA" id="ARBA00023134"/>
    </source>
</evidence>
<dbReference type="InterPro" id="IPR027417">
    <property type="entry name" value="P-loop_NTPase"/>
</dbReference>
<keyword evidence="11 19" id="KW-0808">Transferase</keyword>
<dbReference type="PANTHER" id="PTHR34848">
    <property type="match status" value="1"/>
</dbReference>
<evidence type="ECO:0000313" key="20">
    <source>
        <dbReference type="Proteomes" id="UP000292003"/>
    </source>
</evidence>
<dbReference type="PANTHER" id="PTHR34848:SF1">
    <property type="entry name" value="BIFUNCTIONAL ADENOSYLCOBALAMIN BIOSYNTHESIS PROTEIN COBU"/>
    <property type="match status" value="1"/>
</dbReference>
<keyword evidence="13 19" id="KW-0418">Kinase</keyword>
<evidence type="ECO:0000256" key="11">
    <source>
        <dbReference type="ARBA" id="ARBA00022679"/>
    </source>
</evidence>
<evidence type="ECO:0000256" key="1">
    <source>
        <dbReference type="ARBA" id="ARBA00000312"/>
    </source>
</evidence>
<protein>
    <recommendedName>
        <fullName evidence="16">Adenosylcobinamide kinase</fullName>
        <ecNumber evidence="8">2.7.1.156</ecNumber>
        <ecNumber evidence="9">2.7.7.62</ecNumber>
    </recommendedName>
    <alternativeName>
        <fullName evidence="17">Adenosylcobinamide-phosphate guanylyltransferase</fullName>
    </alternativeName>
</protein>
<reference evidence="19 20" key="1">
    <citation type="submission" date="2019-02" db="EMBL/GenBank/DDBJ databases">
        <title>Draft genome sequence of Amycolatopsis sp. 8-3EHSu isolated from roots of Suaeda maritima.</title>
        <authorList>
            <person name="Duangmal K."/>
            <person name="Chantavorakit T."/>
        </authorList>
    </citation>
    <scope>NUCLEOTIDE SEQUENCE [LARGE SCALE GENOMIC DNA]</scope>
    <source>
        <strain evidence="19 20">8-3EHSu</strain>
    </source>
</reference>
<evidence type="ECO:0000256" key="3">
    <source>
        <dbReference type="ARBA" id="ARBA00001522"/>
    </source>
</evidence>
<feature type="binding site" evidence="18">
    <location>
        <begin position="64"/>
        <end position="66"/>
    </location>
    <ligand>
        <name>GTP</name>
        <dbReference type="ChEBI" id="CHEBI:37565"/>
    </ligand>
</feature>
<feature type="binding site" evidence="18">
    <location>
        <begin position="40"/>
        <end position="47"/>
    </location>
    <ligand>
        <name>GTP</name>
        <dbReference type="ChEBI" id="CHEBI:37565"/>
    </ligand>
</feature>
<dbReference type="AlphaFoldDB" id="A0A4Q7IYC8"/>
<dbReference type="InterPro" id="IPR003203">
    <property type="entry name" value="CobU/CobP"/>
</dbReference>
<comment type="caution">
    <text evidence="19">The sequence shown here is derived from an EMBL/GenBank/DDBJ whole genome shotgun (WGS) entry which is preliminary data.</text>
</comment>
<accession>A0A4Q7IYC8</accession>
<dbReference type="EMBL" id="SFCC01000024">
    <property type="protein sequence ID" value="RZQ59449.1"/>
    <property type="molecule type" value="Genomic_DNA"/>
</dbReference>
<dbReference type="OrthoDB" id="9788370at2"/>
<evidence type="ECO:0000256" key="16">
    <source>
        <dbReference type="ARBA" id="ARBA00029570"/>
    </source>
</evidence>
<dbReference type="PIRSF" id="PIRSF006135">
    <property type="entry name" value="CobU"/>
    <property type="match status" value="1"/>
</dbReference>
<evidence type="ECO:0000256" key="14">
    <source>
        <dbReference type="ARBA" id="ARBA00022840"/>
    </source>
</evidence>
<dbReference type="Gene3D" id="3.40.50.300">
    <property type="entry name" value="P-loop containing nucleotide triphosphate hydrolases"/>
    <property type="match status" value="1"/>
</dbReference>
<gene>
    <name evidence="19" type="ORF">EWH70_34025</name>
</gene>
<evidence type="ECO:0000256" key="6">
    <source>
        <dbReference type="ARBA" id="ARBA00005159"/>
    </source>
</evidence>
<dbReference type="GO" id="GO:0043752">
    <property type="term" value="F:adenosylcobinamide kinase activity"/>
    <property type="evidence" value="ECO:0007669"/>
    <property type="project" value="UniProtKB-EC"/>
</dbReference>
<evidence type="ECO:0000256" key="18">
    <source>
        <dbReference type="PIRSR" id="PIRSR006135-2"/>
    </source>
</evidence>
<comment type="catalytic activity">
    <reaction evidence="3">
        <text>adenosylcob(III)inamide + GTP = adenosylcob(III)inamide phosphate + GDP + H(+)</text>
        <dbReference type="Rhea" id="RHEA:15765"/>
        <dbReference type="ChEBI" id="CHEBI:2480"/>
        <dbReference type="ChEBI" id="CHEBI:15378"/>
        <dbReference type="ChEBI" id="CHEBI:37565"/>
        <dbReference type="ChEBI" id="CHEBI:58189"/>
        <dbReference type="ChEBI" id="CHEBI:58502"/>
        <dbReference type="EC" id="2.7.1.156"/>
    </reaction>
</comment>
<dbReference type="EC" id="2.7.1.156" evidence="8"/>
<dbReference type="UniPathway" id="UPA00148">
    <property type="reaction ID" value="UER00236"/>
</dbReference>
<evidence type="ECO:0000256" key="17">
    <source>
        <dbReference type="ARBA" id="ARBA00030571"/>
    </source>
</evidence>
<dbReference type="Proteomes" id="UP000292003">
    <property type="component" value="Unassembled WGS sequence"/>
</dbReference>
<dbReference type="GO" id="GO:0005524">
    <property type="term" value="F:ATP binding"/>
    <property type="evidence" value="ECO:0007669"/>
    <property type="project" value="UniProtKB-KW"/>
</dbReference>
<comment type="pathway">
    <text evidence="5">Cofactor biosynthesis; adenosylcobalamin biosynthesis; adenosylcobalamin from cob(II)yrinate a,c-diamide: step 6/7.</text>
</comment>
<dbReference type="EC" id="2.7.7.62" evidence="9"/>
<comment type="catalytic activity">
    <reaction evidence="1">
        <text>adenosylcob(III)inamide + ATP = adenosylcob(III)inamide phosphate + ADP + H(+)</text>
        <dbReference type="Rhea" id="RHEA:15769"/>
        <dbReference type="ChEBI" id="CHEBI:2480"/>
        <dbReference type="ChEBI" id="CHEBI:15378"/>
        <dbReference type="ChEBI" id="CHEBI:30616"/>
        <dbReference type="ChEBI" id="CHEBI:58502"/>
        <dbReference type="ChEBI" id="CHEBI:456216"/>
        <dbReference type="EC" id="2.7.1.156"/>
    </reaction>
</comment>